<protein>
    <recommendedName>
        <fullName evidence="1">DinB-like domain-containing protein</fullName>
    </recommendedName>
</protein>
<name>A0ABP9V6S3_9DEIO</name>
<organism evidence="2 3">
    <name type="scientific">Deinococcus xinjiangensis</name>
    <dbReference type="NCBI Taxonomy" id="457454"/>
    <lineage>
        <taxon>Bacteria</taxon>
        <taxon>Thermotogati</taxon>
        <taxon>Deinococcota</taxon>
        <taxon>Deinococci</taxon>
        <taxon>Deinococcales</taxon>
        <taxon>Deinococcaceae</taxon>
        <taxon>Deinococcus</taxon>
    </lineage>
</organism>
<sequence>MGEEASHARAGEGSSLNWVLGHVLSSRGRILHMLGGDLGGLDVPHIRSMYESKTRPDPTHALPTADLLTKLEATQPALASAIDAADLSAEIESPFGKQPLGDLLNFFAWHEGYPAGQTAIFKRLAESA</sequence>
<accession>A0ABP9V6S3</accession>
<dbReference type="InterPro" id="IPR034660">
    <property type="entry name" value="DinB/YfiT-like"/>
</dbReference>
<keyword evidence="3" id="KW-1185">Reference proteome</keyword>
<dbReference type="RefSeq" id="WP_353540961.1">
    <property type="nucleotide sequence ID" value="NZ_BAABRN010000005.1"/>
</dbReference>
<proteinExistence type="predicted"/>
<evidence type="ECO:0000313" key="3">
    <source>
        <dbReference type="Proteomes" id="UP001458946"/>
    </source>
</evidence>
<dbReference type="EMBL" id="BAABRN010000005">
    <property type="protein sequence ID" value="GAA5500985.1"/>
    <property type="molecule type" value="Genomic_DNA"/>
</dbReference>
<gene>
    <name evidence="2" type="ORF">Dxin01_00713</name>
</gene>
<comment type="caution">
    <text evidence="2">The sequence shown here is derived from an EMBL/GenBank/DDBJ whole genome shotgun (WGS) entry which is preliminary data.</text>
</comment>
<dbReference type="InterPro" id="IPR024775">
    <property type="entry name" value="DinB-like"/>
</dbReference>
<dbReference type="Pfam" id="PF12867">
    <property type="entry name" value="DinB_2"/>
    <property type="match status" value="1"/>
</dbReference>
<dbReference type="Proteomes" id="UP001458946">
    <property type="component" value="Unassembled WGS sequence"/>
</dbReference>
<reference evidence="2 3" key="1">
    <citation type="submission" date="2024-02" db="EMBL/GenBank/DDBJ databases">
        <title>Deinococcus xinjiangensis NBRC 107630.</title>
        <authorList>
            <person name="Ichikawa N."/>
            <person name="Katano-Makiyama Y."/>
            <person name="Hidaka K."/>
        </authorList>
    </citation>
    <scope>NUCLEOTIDE SEQUENCE [LARGE SCALE GENOMIC DNA]</scope>
    <source>
        <strain evidence="2 3">NBRC 107630</strain>
    </source>
</reference>
<feature type="domain" description="DinB-like" evidence="1">
    <location>
        <begin position="3"/>
        <end position="112"/>
    </location>
</feature>
<evidence type="ECO:0000313" key="2">
    <source>
        <dbReference type="EMBL" id="GAA5500985.1"/>
    </source>
</evidence>
<dbReference type="Gene3D" id="1.20.120.450">
    <property type="entry name" value="dinb family like domain"/>
    <property type="match status" value="1"/>
</dbReference>
<evidence type="ECO:0000259" key="1">
    <source>
        <dbReference type="Pfam" id="PF12867"/>
    </source>
</evidence>
<dbReference type="SUPFAM" id="SSF109854">
    <property type="entry name" value="DinB/YfiT-like putative metalloenzymes"/>
    <property type="match status" value="1"/>
</dbReference>